<evidence type="ECO:0000259" key="1">
    <source>
        <dbReference type="Pfam" id="PF01571"/>
    </source>
</evidence>
<dbReference type="PANTHER" id="PTHR43757:SF2">
    <property type="entry name" value="AMINOMETHYLTRANSFERASE, MITOCHONDRIAL"/>
    <property type="match status" value="1"/>
</dbReference>
<evidence type="ECO:0000313" key="5">
    <source>
        <dbReference type="Proteomes" id="UP000244892"/>
    </source>
</evidence>
<dbReference type="InterPro" id="IPR013977">
    <property type="entry name" value="GcvT_C"/>
</dbReference>
<keyword evidence="5" id="KW-1185">Reference proteome</keyword>
<dbReference type="Pfam" id="PF08669">
    <property type="entry name" value="GCV_T_C"/>
    <property type="match status" value="1"/>
</dbReference>
<dbReference type="SUPFAM" id="SSF101790">
    <property type="entry name" value="Aminomethyltransferase beta-barrel domain"/>
    <property type="match status" value="1"/>
</dbReference>
<dbReference type="SUPFAM" id="SSF103025">
    <property type="entry name" value="Folate-binding domain"/>
    <property type="match status" value="1"/>
</dbReference>
<dbReference type="InterPro" id="IPR027266">
    <property type="entry name" value="TrmE/GcvT-like"/>
</dbReference>
<proteinExistence type="predicted"/>
<accession>A0A2U8FX51</accession>
<dbReference type="OrthoDB" id="9774591at2"/>
<dbReference type="InterPro" id="IPR029043">
    <property type="entry name" value="GcvT/YgfZ_C"/>
</dbReference>
<organism evidence="4 5">
    <name type="scientific">Aquabacterium olei</name>
    <dbReference type="NCBI Taxonomy" id="1296669"/>
    <lineage>
        <taxon>Bacteria</taxon>
        <taxon>Pseudomonadati</taxon>
        <taxon>Pseudomonadota</taxon>
        <taxon>Betaproteobacteria</taxon>
        <taxon>Burkholderiales</taxon>
        <taxon>Aquabacterium</taxon>
    </lineage>
</organism>
<dbReference type="Proteomes" id="UP000244892">
    <property type="component" value="Plasmid pTB101"/>
</dbReference>
<dbReference type="Gene3D" id="3.30.1360.120">
    <property type="entry name" value="Probable tRNA modification gtpase trme, domain 1"/>
    <property type="match status" value="1"/>
</dbReference>
<dbReference type="RefSeq" id="WP_109038492.1">
    <property type="nucleotide sequence ID" value="NZ_CP029211.1"/>
</dbReference>
<feature type="domain" description="GCVT N-terminal" evidence="1">
    <location>
        <begin position="415"/>
        <end position="675"/>
    </location>
</feature>
<dbReference type="PANTHER" id="PTHR43757">
    <property type="entry name" value="AMINOMETHYLTRANSFERASE"/>
    <property type="match status" value="1"/>
</dbReference>
<keyword evidence="4" id="KW-0614">Plasmid</keyword>
<sequence>MADAAIPLAPPRASILRQPGLPADAPGSRRLVVAGQGVTMAPVQAGDTVVLTNREGGQRCEVTLVDLQGRFAPAGPGLSTEAARCVLGMLTDAAHADVRRVRDALTRRGVALASIEGHACFSPTSPAGEQIEFTVQHDGLLLVGAPAPDMAVDLTDTATPIDVRITRAAADAGPTPLPEPLAVPLQDIRIAAGTAQAYVVKAGQYIQVIDVEGRQCSDFQAFALDKVQRGLDRGLDATVTRTLLGRSYPTPGLPSKAFDRDCTPLIEFVQDTVGRHDAFATACGPRYYDDMGYPGHVNCSENFNLALAPYGVAPRPAWEAMNFFYNTALDEHEQLHLDEPWSRPGDYVLMRALTDLLCVSSSCPDDIDPANGWEPTDIHIRTYDAALQFPRAIAHRMTPDAEPRMTRETPFHPATSALTTHYTDYRGQWLPTRFLNEGPVAEYWACREGVAVMDLSALRKFEITGPDAEPLLQWCMTRDIGKLSVGQIVYTAICHPHGGMMDDGTVFRMGPDSFRLVCGEDVTGIWLREQAQKMGYRAWVRSSTDQLCNLAVQGPKSRELLSQILWTAPAQPTIEQLQWFRFAPARIGGFEGEPVVVSRTGYTGELGFEVFCHPRHSQRVFDAIWQAGQPLGLKPLGLDALDMLRIEAGLVFAGYEFCDQTDPFEAGIGFTVPLKTKACDFVGRDALVRRKAAPRGVLVGLALEANEVAAHGDGVYVGRAQVGVVTSGMYSPTLQRSIALARVDAHYAELGTALEVGKLDGQQKRLPAQVVRFPHYDPDKLRVKS</sequence>
<dbReference type="AlphaFoldDB" id="A0A2U8FX51"/>
<keyword evidence="4" id="KW-0808">Transferase</keyword>
<keyword evidence="4" id="KW-0489">Methyltransferase</keyword>
<dbReference type="GO" id="GO:0032259">
    <property type="term" value="P:methylation"/>
    <property type="evidence" value="ECO:0007669"/>
    <property type="project" value="UniProtKB-KW"/>
</dbReference>
<geneLocation type="plasmid" evidence="5">
    <name>ptb101</name>
</geneLocation>
<feature type="domain" description="DUF1989" evidence="3">
    <location>
        <begin position="189"/>
        <end position="357"/>
    </location>
</feature>
<reference evidence="4 5" key="1">
    <citation type="submission" date="2018-05" db="EMBL/GenBank/DDBJ databases">
        <title>complete genome sequence of Aquabacterium olei NBRC 110486.</title>
        <authorList>
            <person name="Tang B."/>
            <person name="Chang J."/>
            <person name="Zhang L."/>
            <person name="Yang H."/>
        </authorList>
    </citation>
    <scope>NUCLEOTIDE SEQUENCE [LARGE SCALE GENOMIC DNA]</scope>
    <source>
        <strain evidence="4 5">NBRC 110486</strain>
        <plasmid evidence="5">Plasmid ptb101</plasmid>
    </source>
</reference>
<dbReference type="EMBL" id="CP029211">
    <property type="protein sequence ID" value="AWI55378.1"/>
    <property type="molecule type" value="Genomic_DNA"/>
</dbReference>
<dbReference type="Pfam" id="PF01571">
    <property type="entry name" value="GCV_T"/>
    <property type="match status" value="1"/>
</dbReference>
<name>A0A2U8FX51_9BURK</name>
<evidence type="ECO:0000259" key="3">
    <source>
        <dbReference type="Pfam" id="PF09347"/>
    </source>
</evidence>
<dbReference type="GO" id="GO:0008168">
    <property type="term" value="F:methyltransferase activity"/>
    <property type="evidence" value="ECO:0007669"/>
    <property type="project" value="UniProtKB-KW"/>
</dbReference>
<evidence type="ECO:0000259" key="2">
    <source>
        <dbReference type="Pfam" id="PF08669"/>
    </source>
</evidence>
<feature type="domain" description="Aminomethyltransferase C-terminal" evidence="2">
    <location>
        <begin position="698"/>
        <end position="777"/>
    </location>
</feature>
<gene>
    <name evidence="4" type="ORF">DEH84_17430</name>
</gene>
<dbReference type="Pfam" id="PF09347">
    <property type="entry name" value="DUF1989"/>
    <property type="match status" value="1"/>
</dbReference>
<dbReference type="InterPro" id="IPR006222">
    <property type="entry name" value="GCVT_N"/>
</dbReference>
<dbReference type="InterPro" id="IPR028896">
    <property type="entry name" value="GcvT/YgfZ/DmdA"/>
</dbReference>
<protein>
    <submittedName>
        <fullName evidence="4">Aminomethyltransferase</fullName>
    </submittedName>
</protein>
<dbReference type="InterPro" id="IPR018959">
    <property type="entry name" value="DUF1989"/>
</dbReference>
<dbReference type="KEGG" id="aon:DEH84_17430"/>
<evidence type="ECO:0000313" key="4">
    <source>
        <dbReference type="EMBL" id="AWI55378.1"/>
    </source>
</evidence>